<sequence length="101" mass="11219">MNQNENFLGGSTNPQSTNSIKDSIFNNENESDQQIHELHRISSNQGVSTSSQAGEQNDSGLEGTSRGTKRLNSVLDEEIAQKEKTLAEFLMEMDNFAPIMR</sequence>
<accession>A0A2T9YAR6</accession>
<dbReference type="OrthoDB" id="154356at2759"/>
<gene>
    <name evidence="2" type="ORF">BB559_005106</name>
</gene>
<reference evidence="2 3" key="1">
    <citation type="journal article" date="2018" name="MBio">
        <title>Comparative Genomics Reveals the Core Gene Toolbox for the Fungus-Insect Symbiosis.</title>
        <authorList>
            <person name="Wang Y."/>
            <person name="Stata M."/>
            <person name="Wang W."/>
            <person name="Stajich J.E."/>
            <person name="White M.M."/>
            <person name="Moncalvo J.M."/>
        </authorList>
    </citation>
    <scope>NUCLEOTIDE SEQUENCE [LARGE SCALE GENOMIC DNA]</scope>
    <source>
        <strain evidence="2 3">AUS-77-4</strain>
    </source>
</reference>
<evidence type="ECO:0000256" key="1">
    <source>
        <dbReference type="SAM" id="MobiDB-lite"/>
    </source>
</evidence>
<feature type="compositionally biased region" description="Polar residues" evidence="1">
    <location>
        <begin position="1"/>
        <end position="28"/>
    </location>
</feature>
<proteinExistence type="predicted"/>
<dbReference type="Proteomes" id="UP000245699">
    <property type="component" value="Unassembled WGS sequence"/>
</dbReference>
<evidence type="ECO:0000313" key="3">
    <source>
        <dbReference type="Proteomes" id="UP000245699"/>
    </source>
</evidence>
<feature type="region of interest" description="Disordered" evidence="1">
    <location>
        <begin position="1"/>
        <end position="74"/>
    </location>
</feature>
<protein>
    <submittedName>
        <fullName evidence="2">Uncharacterized protein</fullName>
    </submittedName>
</protein>
<evidence type="ECO:0000313" key="2">
    <source>
        <dbReference type="EMBL" id="PVU89436.1"/>
    </source>
</evidence>
<comment type="caution">
    <text evidence="2">The sequence shown here is derived from an EMBL/GenBank/DDBJ whole genome shotgun (WGS) entry which is preliminary data.</text>
</comment>
<dbReference type="EMBL" id="MBFT01000544">
    <property type="protein sequence ID" value="PVU89436.1"/>
    <property type="molecule type" value="Genomic_DNA"/>
</dbReference>
<name>A0A2T9YAR6_9FUNG</name>
<dbReference type="AlphaFoldDB" id="A0A2T9YAR6"/>
<organism evidence="2 3">
    <name type="scientific">Furculomyces boomerangus</name>
    <dbReference type="NCBI Taxonomy" id="61424"/>
    <lineage>
        <taxon>Eukaryota</taxon>
        <taxon>Fungi</taxon>
        <taxon>Fungi incertae sedis</taxon>
        <taxon>Zoopagomycota</taxon>
        <taxon>Kickxellomycotina</taxon>
        <taxon>Harpellomycetes</taxon>
        <taxon>Harpellales</taxon>
        <taxon>Harpellaceae</taxon>
        <taxon>Furculomyces</taxon>
    </lineage>
</organism>
<feature type="compositionally biased region" description="Polar residues" evidence="1">
    <location>
        <begin position="41"/>
        <end position="59"/>
    </location>
</feature>
<keyword evidence="3" id="KW-1185">Reference proteome</keyword>